<accession>A0A0D5YNN8</accession>
<evidence type="ECO:0000313" key="2">
    <source>
        <dbReference type="Proteomes" id="UP000032726"/>
    </source>
</evidence>
<protein>
    <submittedName>
        <fullName evidence="1">WbqC-like family protein</fullName>
    </submittedName>
</protein>
<sequence>MAQRAIIWEANDNYQKQTYRNRCYVCTDQGRQMLNIPIKHVGGEQGRQKYSEVRIDNTYGWQRQHFKTLQTAYRSSPFFEFYEDHLATLFETEFEFLLAFNFKAIEIICSLLGMDFPLEKTMKYETKPTQMVDARFLVNAKTALDPQQEPYTQVFSDRHGFVPNCSILDLLFNEGTNALDYLKRQNLDFLRA</sequence>
<evidence type="ECO:0000313" key="1">
    <source>
        <dbReference type="EMBL" id="AKA33940.1"/>
    </source>
</evidence>
<dbReference type="PATRIC" id="fig|516051.4.peg.263"/>
<proteinExistence type="predicted"/>
<organism evidence="1 2">
    <name type="scientific">Flagellimonas lutaonensis</name>
    <dbReference type="NCBI Taxonomy" id="516051"/>
    <lineage>
        <taxon>Bacteria</taxon>
        <taxon>Pseudomonadati</taxon>
        <taxon>Bacteroidota</taxon>
        <taxon>Flavobacteriia</taxon>
        <taxon>Flavobacteriales</taxon>
        <taxon>Flavobacteriaceae</taxon>
        <taxon>Flagellimonas</taxon>
    </lineage>
</organism>
<dbReference type="InterPro" id="IPR014985">
    <property type="entry name" value="WbqC"/>
</dbReference>
<dbReference type="STRING" id="516051.VC82_254"/>
<keyword evidence="2" id="KW-1185">Reference proteome</keyword>
<dbReference type="Proteomes" id="UP000032726">
    <property type="component" value="Chromosome"/>
</dbReference>
<dbReference type="EMBL" id="CP011071">
    <property type="protein sequence ID" value="AKA33940.1"/>
    <property type="molecule type" value="Genomic_DNA"/>
</dbReference>
<name>A0A0D5YNN8_9FLAO</name>
<dbReference type="AlphaFoldDB" id="A0A0D5YNN8"/>
<dbReference type="KEGG" id="mlt:VC82_254"/>
<dbReference type="Pfam" id="PF08889">
    <property type="entry name" value="WbqC"/>
    <property type="match status" value="1"/>
</dbReference>
<dbReference type="HOGENOM" id="CLU_079350_1_0_10"/>
<reference evidence="1 2" key="1">
    <citation type="submission" date="2015-03" db="EMBL/GenBank/DDBJ databases">
        <title>Complete genome sequence of Muricauda lutaonensis CC-HSB-11T, isolated from a coastal hot spring.</title>
        <authorList>
            <person name="Kim K.M."/>
        </authorList>
    </citation>
    <scope>NUCLEOTIDE SEQUENCE [LARGE SCALE GENOMIC DNA]</scope>
    <source>
        <strain evidence="1 2">CC-HSB-11</strain>
    </source>
</reference>
<gene>
    <name evidence="1" type="ORF">VC82_254</name>
</gene>